<organism evidence="3 4">
    <name type="scientific">Elliptochloris bilobata</name>
    <dbReference type="NCBI Taxonomy" id="381761"/>
    <lineage>
        <taxon>Eukaryota</taxon>
        <taxon>Viridiplantae</taxon>
        <taxon>Chlorophyta</taxon>
        <taxon>core chlorophytes</taxon>
        <taxon>Trebouxiophyceae</taxon>
        <taxon>Trebouxiophyceae incertae sedis</taxon>
        <taxon>Elliptochloris clade</taxon>
        <taxon>Elliptochloris</taxon>
    </lineage>
</organism>
<dbReference type="PANTHER" id="PTHR34575:SF1">
    <property type="entry name" value="PROTEIN PAM68, CHLOROPLASTIC"/>
    <property type="match status" value="1"/>
</dbReference>
<reference evidence="3 4" key="1">
    <citation type="journal article" date="2024" name="Nat. Commun.">
        <title>Phylogenomics reveals the evolutionary origins of lichenization in chlorophyte algae.</title>
        <authorList>
            <person name="Puginier C."/>
            <person name="Libourel C."/>
            <person name="Otte J."/>
            <person name="Skaloud P."/>
            <person name="Haon M."/>
            <person name="Grisel S."/>
            <person name="Petersen M."/>
            <person name="Berrin J.G."/>
            <person name="Delaux P.M."/>
            <person name="Dal Grande F."/>
            <person name="Keller J."/>
        </authorList>
    </citation>
    <scope>NUCLEOTIDE SEQUENCE [LARGE SCALE GENOMIC DNA]</scope>
    <source>
        <strain evidence="3 4">SAG 245.80</strain>
    </source>
</reference>
<dbReference type="PANTHER" id="PTHR34575">
    <property type="entry name" value="PROTEIN PAM68, CHLOROPLASTIC"/>
    <property type="match status" value="1"/>
</dbReference>
<dbReference type="AlphaFoldDB" id="A0AAW1RRC0"/>
<evidence type="ECO:0000313" key="4">
    <source>
        <dbReference type="Proteomes" id="UP001445335"/>
    </source>
</evidence>
<keyword evidence="2" id="KW-0472">Membrane</keyword>
<name>A0AAW1RRC0_9CHLO</name>
<protein>
    <recommendedName>
        <fullName evidence="5">Protein PAM68, chloroplastic</fullName>
    </recommendedName>
</protein>
<keyword evidence="2" id="KW-1133">Transmembrane helix</keyword>
<comment type="caution">
    <text evidence="3">The sequence shown here is derived from an EMBL/GenBank/DDBJ whole genome shotgun (WGS) entry which is preliminary data.</text>
</comment>
<keyword evidence="2" id="KW-0812">Transmembrane</keyword>
<dbReference type="Proteomes" id="UP001445335">
    <property type="component" value="Unassembled WGS sequence"/>
</dbReference>
<sequence>MAALQLPEAMMVLASKGFKPKTEGAKPPKVQRREPGPAQAPQPDAGAPREVSEAVNARILSRILTFSGVPVALALCLFPLFYYLKVVQKVDLPMGLVYTVQSLVFGAGLVGITWGILSASWDPQRKGSAFGLDEVKQNFPVLWDELRKK</sequence>
<dbReference type="EMBL" id="JALJOU010000026">
    <property type="protein sequence ID" value="KAK9836133.1"/>
    <property type="molecule type" value="Genomic_DNA"/>
</dbReference>
<dbReference type="InterPro" id="IPR021855">
    <property type="entry name" value="PAM68-like"/>
</dbReference>
<proteinExistence type="predicted"/>
<dbReference type="Pfam" id="PF11947">
    <property type="entry name" value="DUF3464"/>
    <property type="match status" value="1"/>
</dbReference>
<evidence type="ECO:0000256" key="2">
    <source>
        <dbReference type="SAM" id="Phobius"/>
    </source>
</evidence>
<feature type="transmembrane region" description="Helical" evidence="2">
    <location>
        <begin position="96"/>
        <end position="117"/>
    </location>
</feature>
<accession>A0AAW1RRC0</accession>
<evidence type="ECO:0008006" key="5">
    <source>
        <dbReference type="Google" id="ProtNLM"/>
    </source>
</evidence>
<feature type="transmembrane region" description="Helical" evidence="2">
    <location>
        <begin position="63"/>
        <end position="84"/>
    </location>
</feature>
<gene>
    <name evidence="3" type="ORF">WJX81_004171</name>
</gene>
<feature type="compositionally biased region" description="Basic and acidic residues" evidence="1">
    <location>
        <begin position="20"/>
        <end position="35"/>
    </location>
</feature>
<evidence type="ECO:0000256" key="1">
    <source>
        <dbReference type="SAM" id="MobiDB-lite"/>
    </source>
</evidence>
<feature type="compositionally biased region" description="Low complexity" evidence="1">
    <location>
        <begin position="36"/>
        <end position="48"/>
    </location>
</feature>
<feature type="region of interest" description="Disordered" evidence="1">
    <location>
        <begin position="15"/>
        <end position="50"/>
    </location>
</feature>
<keyword evidence="4" id="KW-1185">Reference proteome</keyword>
<evidence type="ECO:0000313" key="3">
    <source>
        <dbReference type="EMBL" id="KAK9836133.1"/>
    </source>
</evidence>